<organism evidence="1 2">
    <name type="scientific">Xenopus laevis</name>
    <name type="common">African clawed frog</name>
    <dbReference type="NCBI Taxonomy" id="8355"/>
    <lineage>
        <taxon>Eukaryota</taxon>
        <taxon>Metazoa</taxon>
        <taxon>Chordata</taxon>
        <taxon>Craniata</taxon>
        <taxon>Vertebrata</taxon>
        <taxon>Euteleostomi</taxon>
        <taxon>Amphibia</taxon>
        <taxon>Batrachia</taxon>
        <taxon>Anura</taxon>
        <taxon>Pipoidea</taxon>
        <taxon>Pipidae</taxon>
        <taxon>Xenopodinae</taxon>
        <taxon>Xenopus</taxon>
        <taxon>Xenopus</taxon>
    </lineage>
</organism>
<accession>A0A974CQZ8</accession>
<evidence type="ECO:0000313" key="2">
    <source>
        <dbReference type="Proteomes" id="UP000694892"/>
    </source>
</evidence>
<dbReference type="EMBL" id="CM004475">
    <property type="protein sequence ID" value="OCT77948.1"/>
    <property type="molecule type" value="Genomic_DNA"/>
</dbReference>
<proteinExistence type="predicted"/>
<dbReference type="AlphaFoldDB" id="A0A974CQZ8"/>
<reference evidence="2" key="1">
    <citation type="journal article" date="2016" name="Nature">
        <title>Genome evolution in the allotetraploid frog Xenopus laevis.</title>
        <authorList>
            <person name="Session A.M."/>
            <person name="Uno Y."/>
            <person name="Kwon T."/>
            <person name="Chapman J.A."/>
            <person name="Toyoda A."/>
            <person name="Takahashi S."/>
            <person name="Fukui A."/>
            <person name="Hikosaka A."/>
            <person name="Suzuki A."/>
            <person name="Kondo M."/>
            <person name="van Heeringen S.J."/>
            <person name="Quigley I."/>
            <person name="Heinz S."/>
            <person name="Ogino H."/>
            <person name="Ochi H."/>
            <person name="Hellsten U."/>
            <person name="Lyons J.B."/>
            <person name="Simakov O."/>
            <person name="Putnam N."/>
            <person name="Stites J."/>
            <person name="Kuroki Y."/>
            <person name="Tanaka T."/>
            <person name="Michiue T."/>
            <person name="Watanabe M."/>
            <person name="Bogdanovic O."/>
            <person name="Lister R."/>
            <person name="Georgiou G."/>
            <person name="Paranjpe S.S."/>
            <person name="van Kruijsbergen I."/>
            <person name="Shu S."/>
            <person name="Carlson J."/>
            <person name="Kinoshita T."/>
            <person name="Ohta Y."/>
            <person name="Mawaribuchi S."/>
            <person name="Jenkins J."/>
            <person name="Grimwood J."/>
            <person name="Schmutz J."/>
            <person name="Mitros T."/>
            <person name="Mozaffari S.V."/>
            <person name="Suzuki Y."/>
            <person name="Haramoto Y."/>
            <person name="Yamamoto T.S."/>
            <person name="Takagi C."/>
            <person name="Heald R."/>
            <person name="Miller K."/>
            <person name="Haudenschild C."/>
            <person name="Kitzman J."/>
            <person name="Nakayama T."/>
            <person name="Izutsu Y."/>
            <person name="Robert J."/>
            <person name="Fortriede J."/>
            <person name="Burns K."/>
            <person name="Lotay V."/>
            <person name="Karimi K."/>
            <person name="Yasuoka Y."/>
            <person name="Dichmann D.S."/>
            <person name="Flajnik M.F."/>
            <person name="Houston D.W."/>
            <person name="Shendure J."/>
            <person name="DuPasquier L."/>
            <person name="Vize P.D."/>
            <person name="Zorn A.M."/>
            <person name="Ito M."/>
            <person name="Marcotte E.M."/>
            <person name="Wallingford J.B."/>
            <person name="Ito Y."/>
            <person name="Asashima M."/>
            <person name="Ueno N."/>
            <person name="Matsuda Y."/>
            <person name="Veenstra G.J."/>
            <person name="Fujiyama A."/>
            <person name="Harland R.M."/>
            <person name="Taira M."/>
            <person name="Rokhsar D.S."/>
        </authorList>
    </citation>
    <scope>NUCLEOTIDE SEQUENCE [LARGE SCALE GENOMIC DNA]</scope>
    <source>
        <strain evidence="2">J</strain>
    </source>
</reference>
<gene>
    <name evidence="1" type="ORF">XELAEV_18029047mg</name>
</gene>
<dbReference type="Proteomes" id="UP000694892">
    <property type="component" value="Chromosome 5S"/>
</dbReference>
<sequence>MHTPTSLWACVQKPLLHMCAQTRIPNRHVLMPLPSMRAKAATCTTGMGAIWLAGLPRAASKPGPPLLVILSN</sequence>
<name>A0A974CQZ8_XENLA</name>
<protein>
    <submittedName>
        <fullName evidence="1">Uncharacterized protein</fullName>
    </submittedName>
</protein>
<evidence type="ECO:0000313" key="1">
    <source>
        <dbReference type="EMBL" id="OCT77948.1"/>
    </source>
</evidence>